<keyword evidence="1" id="KW-0472">Membrane</keyword>
<reference evidence="2 3" key="1">
    <citation type="submission" date="2024-07" db="EMBL/GenBank/DDBJ databases">
        <title>Chromosome-level genome assembly of the water stick insect Ranatra chinensis (Heteroptera: Nepidae).</title>
        <authorList>
            <person name="Liu X."/>
        </authorList>
    </citation>
    <scope>NUCLEOTIDE SEQUENCE [LARGE SCALE GENOMIC DNA]</scope>
    <source>
        <strain evidence="2">Cailab_2021Rc</strain>
        <tissue evidence="2">Muscle</tissue>
    </source>
</reference>
<evidence type="ECO:0000256" key="1">
    <source>
        <dbReference type="SAM" id="Phobius"/>
    </source>
</evidence>
<gene>
    <name evidence="2" type="ORF">AAG570_001573</name>
</gene>
<dbReference type="Proteomes" id="UP001558652">
    <property type="component" value="Unassembled WGS sequence"/>
</dbReference>
<comment type="caution">
    <text evidence="2">The sequence shown here is derived from an EMBL/GenBank/DDBJ whole genome shotgun (WGS) entry which is preliminary data.</text>
</comment>
<dbReference type="EMBL" id="JBFDAA010000011">
    <property type="protein sequence ID" value="KAL1123802.1"/>
    <property type="molecule type" value="Genomic_DNA"/>
</dbReference>
<feature type="transmembrane region" description="Helical" evidence="1">
    <location>
        <begin position="89"/>
        <end position="110"/>
    </location>
</feature>
<keyword evidence="3" id="KW-1185">Reference proteome</keyword>
<evidence type="ECO:0000313" key="3">
    <source>
        <dbReference type="Proteomes" id="UP001558652"/>
    </source>
</evidence>
<sequence>MASKRRNMFHKNKTQETTEEALCVVFQNGDIESNYQVGHGKDQLTCKSGQQSLASLRSYLSFVAKFLILTVILVAFIALVWHFMGLVFVIQLILVALVAYLAAGGGYRWFYVALVTVPRDLKFGVPACRGVRDGQNKPGSVSAEAVRSTYRRCEIHLVIKFLTPPLEFAA</sequence>
<keyword evidence="1" id="KW-1133">Transmembrane helix</keyword>
<proteinExistence type="predicted"/>
<feature type="transmembrane region" description="Helical" evidence="1">
    <location>
        <begin position="62"/>
        <end position="83"/>
    </location>
</feature>
<keyword evidence="1" id="KW-0812">Transmembrane</keyword>
<name>A0ABD0YMY8_9HEMI</name>
<dbReference type="AlphaFoldDB" id="A0ABD0YMY8"/>
<evidence type="ECO:0000313" key="2">
    <source>
        <dbReference type="EMBL" id="KAL1123802.1"/>
    </source>
</evidence>
<organism evidence="2 3">
    <name type="scientific">Ranatra chinensis</name>
    <dbReference type="NCBI Taxonomy" id="642074"/>
    <lineage>
        <taxon>Eukaryota</taxon>
        <taxon>Metazoa</taxon>
        <taxon>Ecdysozoa</taxon>
        <taxon>Arthropoda</taxon>
        <taxon>Hexapoda</taxon>
        <taxon>Insecta</taxon>
        <taxon>Pterygota</taxon>
        <taxon>Neoptera</taxon>
        <taxon>Paraneoptera</taxon>
        <taxon>Hemiptera</taxon>
        <taxon>Heteroptera</taxon>
        <taxon>Panheteroptera</taxon>
        <taxon>Nepomorpha</taxon>
        <taxon>Nepidae</taxon>
        <taxon>Ranatrinae</taxon>
        <taxon>Ranatra</taxon>
    </lineage>
</organism>
<accession>A0ABD0YMY8</accession>
<protein>
    <submittedName>
        <fullName evidence="2">Uncharacterized protein</fullName>
    </submittedName>
</protein>